<evidence type="ECO:0000256" key="5">
    <source>
        <dbReference type="ARBA" id="ARBA00022777"/>
    </source>
</evidence>
<dbReference type="SUPFAM" id="SSF52009">
    <property type="entry name" value="Phosphohistidine domain"/>
    <property type="match status" value="1"/>
</dbReference>
<dbReference type="Gene3D" id="3.20.20.60">
    <property type="entry name" value="Phosphoenolpyruvate-binding domains"/>
    <property type="match status" value="1"/>
</dbReference>
<keyword evidence="10" id="KW-0614">Plasmid</keyword>
<dbReference type="InterPro" id="IPR008279">
    <property type="entry name" value="PEP-util_enz_mobile_dom"/>
</dbReference>
<dbReference type="Gene3D" id="3.50.30.10">
    <property type="entry name" value="Phosphohistidine domain"/>
    <property type="match status" value="1"/>
</dbReference>
<proteinExistence type="inferred from homology"/>
<evidence type="ECO:0000259" key="8">
    <source>
        <dbReference type="Pfam" id="PF02896"/>
    </source>
</evidence>
<keyword evidence="11" id="KW-1185">Reference proteome</keyword>
<reference evidence="10 11" key="1">
    <citation type="submission" date="2013-11" db="EMBL/GenBank/DDBJ databases">
        <title>Complete genome sequence of Rhizobium gallicum bv. gallicum R602.</title>
        <authorList>
            <person name="Bustos P."/>
            <person name="Santamaria R.I."/>
            <person name="Lozano L."/>
            <person name="Acosta J.L."/>
            <person name="Ormeno-Orrillo E."/>
            <person name="Rogel M.A."/>
            <person name="Romero D."/>
            <person name="Cevallos M.A."/>
            <person name="Martinez-Romero E."/>
            <person name="Gonzalez V."/>
        </authorList>
    </citation>
    <scope>NUCLEOTIDE SEQUENCE [LARGE SCALE GENOMIC DNA]</scope>
    <source>
        <strain evidence="10 11">R602</strain>
        <plasmid evidence="10 11">pRgalR602c</plasmid>
    </source>
</reference>
<dbReference type="InterPro" id="IPR000121">
    <property type="entry name" value="PEP_util_C"/>
</dbReference>
<comment type="cofactor">
    <cofactor evidence="1">
        <name>Mg(2+)</name>
        <dbReference type="ChEBI" id="CHEBI:18420"/>
    </cofactor>
</comment>
<keyword evidence="3 10" id="KW-0808">Transferase</keyword>
<organism evidence="10 11">
    <name type="scientific">Rhizobium gallicum bv. gallicum R602sp</name>
    <dbReference type="NCBI Taxonomy" id="1041138"/>
    <lineage>
        <taxon>Bacteria</taxon>
        <taxon>Pseudomonadati</taxon>
        <taxon>Pseudomonadota</taxon>
        <taxon>Alphaproteobacteria</taxon>
        <taxon>Hyphomicrobiales</taxon>
        <taxon>Rhizobiaceae</taxon>
        <taxon>Rhizobium/Agrobacterium group</taxon>
        <taxon>Rhizobium</taxon>
    </lineage>
</organism>
<accession>A0A0B4XEP8</accession>
<sequence>MAERDSLKATSASSGVAYGPVHLGELPDAALSSRPQSASGYQALMDAIETSVDELEALAGRSDAESRDIIDFQIEVLRDPTIAETAEARMNAGENIVFAWAGTLDDYIGELETADEEQVRARAVDILDIKNRVLCALTGTPIADFPAGSIFVGRDMEPSRFLAHDWSGGGGIALFNGSAIGHVALLARAKSIPMVVNAGRFAVSEGDYIRVDADSGAVAVHADGARVESASPQSISTFTHASPCDNGEVRTADGTRILLSINVNDPAELDSVEPVTTAGIGLMRSEFAVSSVADAASEEKQIVIYRRLLKWAAGKPVIVRMLDIGGDKPLAGLGVPPAGPTTDLRGIRLLLAHPEIARVQARALLRAAVHGDLRVMLPMVTFPSEINEMRSIFHEEAVRLATRGIPHPIPAIGMMVEVPAAAVMLDTFETADFFSFGTNDLTQHLAASSRDGANSTVVHRATIPALFRFLEGAMRLAAKGGKPVSICGDIAGDPQWLAGLLAIGLRHFSVAPVQLPAIRSAIVGLRADGTKAAGE</sequence>
<protein>
    <submittedName>
        <fullName evidence="10">Phosphoenolpyruvate--protein phosphotransferase</fullName>
        <ecNumber evidence="10">2.7.3.9</ecNumber>
    </submittedName>
</protein>
<feature type="domain" description="PEP-utilising enzyme mobile" evidence="7">
    <location>
        <begin position="145"/>
        <end position="216"/>
    </location>
</feature>
<dbReference type="PRINTS" id="PR01736">
    <property type="entry name" value="PHPHTRNFRASE"/>
</dbReference>
<dbReference type="EMBL" id="CP006880">
    <property type="protein sequence ID" value="AJD45123.1"/>
    <property type="molecule type" value="Genomic_DNA"/>
</dbReference>
<dbReference type="InterPro" id="IPR036618">
    <property type="entry name" value="PtsI_HPr-bd_sf"/>
</dbReference>
<evidence type="ECO:0000256" key="2">
    <source>
        <dbReference type="ARBA" id="ARBA00007837"/>
    </source>
</evidence>
<geneLocation type="plasmid" evidence="10 11">
    <name>pRgalR602c</name>
</geneLocation>
<keyword evidence="5" id="KW-0418">Kinase</keyword>
<evidence type="ECO:0000259" key="7">
    <source>
        <dbReference type="Pfam" id="PF00391"/>
    </source>
</evidence>
<dbReference type="EC" id="2.7.3.9" evidence="10"/>
<feature type="domain" description="Phosphotransferase system enzyme I N-terminal" evidence="9">
    <location>
        <begin position="9"/>
        <end position="122"/>
    </location>
</feature>
<dbReference type="InterPro" id="IPR008731">
    <property type="entry name" value="PTS_EIN"/>
</dbReference>
<feature type="domain" description="PEP-utilising enzyme C-terminal" evidence="8">
    <location>
        <begin position="249"/>
        <end position="522"/>
    </location>
</feature>
<evidence type="ECO:0000256" key="4">
    <source>
        <dbReference type="ARBA" id="ARBA00022723"/>
    </source>
</evidence>
<dbReference type="RefSeq" id="WP_040115401.1">
    <property type="nucleotide sequence ID" value="NZ_CP006880.1"/>
</dbReference>
<dbReference type="HOGENOM" id="CLU_007308_7_0_5"/>
<evidence type="ECO:0000313" key="10">
    <source>
        <dbReference type="EMBL" id="AJD45123.1"/>
    </source>
</evidence>
<dbReference type="GO" id="GO:0008965">
    <property type="term" value="F:phosphoenolpyruvate-protein phosphotransferase activity"/>
    <property type="evidence" value="ECO:0007669"/>
    <property type="project" value="UniProtKB-EC"/>
</dbReference>
<dbReference type="SUPFAM" id="SSF51621">
    <property type="entry name" value="Phosphoenolpyruvate/pyruvate domain"/>
    <property type="match status" value="1"/>
</dbReference>
<dbReference type="GO" id="GO:0046872">
    <property type="term" value="F:metal ion binding"/>
    <property type="evidence" value="ECO:0007669"/>
    <property type="project" value="UniProtKB-KW"/>
</dbReference>
<dbReference type="Proteomes" id="UP000031368">
    <property type="component" value="Plasmid pRgalR602c"/>
</dbReference>
<evidence type="ECO:0000256" key="6">
    <source>
        <dbReference type="ARBA" id="ARBA00022842"/>
    </source>
</evidence>
<evidence type="ECO:0000256" key="1">
    <source>
        <dbReference type="ARBA" id="ARBA00001946"/>
    </source>
</evidence>
<evidence type="ECO:0000256" key="3">
    <source>
        <dbReference type="ARBA" id="ARBA00022679"/>
    </source>
</evidence>
<dbReference type="PANTHER" id="PTHR46244">
    <property type="entry name" value="PHOSPHOENOLPYRUVATE-PROTEIN PHOSPHOTRANSFERASE"/>
    <property type="match status" value="1"/>
</dbReference>
<dbReference type="InterPro" id="IPR050499">
    <property type="entry name" value="PEP-utilizing_PTS_enzyme"/>
</dbReference>
<keyword evidence="10" id="KW-0670">Pyruvate</keyword>
<dbReference type="SUPFAM" id="SSF47831">
    <property type="entry name" value="Enzyme I of the PEP:sugar phosphotransferase system HPr-binding (sub)domain"/>
    <property type="match status" value="1"/>
</dbReference>
<dbReference type="Pfam" id="PF02896">
    <property type="entry name" value="PEP-utilizers_C"/>
    <property type="match status" value="1"/>
</dbReference>
<dbReference type="InterPro" id="IPR015813">
    <property type="entry name" value="Pyrv/PenolPyrv_kinase-like_dom"/>
</dbReference>
<dbReference type="Pfam" id="PF05524">
    <property type="entry name" value="PEP-utilisers_N"/>
    <property type="match status" value="1"/>
</dbReference>
<evidence type="ECO:0000259" key="9">
    <source>
        <dbReference type="Pfam" id="PF05524"/>
    </source>
</evidence>
<dbReference type="AlphaFoldDB" id="A0A0B4XEP8"/>
<dbReference type="GO" id="GO:0016301">
    <property type="term" value="F:kinase activity"/>
    <property type="evidence" value="ECO:0007669"/>
    <property type="project" value="UniProtKB-KW"/>
</dbReference>
<comment type="similarity">
    <text evidence="2">Belongs to the PEP-utilizing enzyme family.</text>
</comment>
<keyword evidence="4" id="KW-0479">Metal-binding</keyword>
<gene>
    <name evidence="10" type="primary">ptsI</name>
    <name evidence="10" type="ORF">RGR602_PC01092</name>
</gene>
<dbReference type="InterPro" id="IPR036637">
    <property type="entry name" value="Phosphohistidine_dom_sf"/>
</dbReference>
<dbReference type="InterPro" id="IPR040442">
    <property type="entry name" value="Pyrv_kinase-like_dom_sf"/>
</dbReference>
<evidence type="ECO:0000313" key="11">
    <source>
        <dbReference type="Proteomes" id="UP000031368"/>
    </source>
</evidence>
<dbReference type="PANTHER" id="PTHR46244:SF6">
    <property type="entry name" value="PHOSPHOENOLPYRUVATE-PROTEIN PHOSPHOTRANSFERASE"/>
    <property type="match status" value="1"/>
</dbReference>
<dbReference type="Gene3D" id="1.10.274.10">
    <property type="entry name" value="PtsI, HPr-binding domain"/>
    <property type="match status" value="1"/>
</dbReference>
<dbReference type="KEGG" id="rga:RGR602_PC01092"/>
<dbReference type="Pfam" id="PF00391">
    <property type="entry name" value="PEP-utilizers"/>
    <property type="match status" value="1"/>
</dbReference>
<keyword evidence="6" id="KW-0460">Magnesium</keyword>
<dbReference type="GO" id="GO:0009401">
    <property type="term" value="P:phosphoenolpyruvate-dependent sugar phosphotransferase system"/>
    <property type="evidence" value="ECO:0007669"/>
    <property type="project" value="InterPro"/>
</dbReference>
<name>A0A0B4XEP8_9HYPH</name>